<gene>
    <name evidence="1" type="ORF">DFH08DRAFT_813003</name>
</gene>
<keyword evidence="2" id="KW-1185">Reference proteome</keyword>
<evidence type="ECO:0000313" key="2">
    <source>
        <dbReference type="Proteomes" id="UP001218218"/>
    </source>
</evidence>
<dbReference type="EMBL" id="JARIHO010000029">
    <property type="protein sequence ID" value="KAJ7337682.1"/>
    <property type="molecule type" value="Genomic_DNA"/>
</dbReference>
<reference evidence="1" key="1">
    <citation type="submission" date="2023-03" db="EMBL/GenBank/DDBJ databases">
        <title>Massive genome expansion in bonnet fungi (Mycena s.s.) driven by repeated elements and novel gene families across ecological guilds.</title>
        <authorList>
            <consortium name="Lawrence Berkeley National Laboratory"/>
            <person name="Harder C.B."/>
            <person name="Miyauchi S."/>
            <person name="Viragh M."/>
            <person name="Kuo A."/>
            <person name="Thoen E."/>
            <person name="Andreopoulos B."/>
            <person name="Lu D."/>
            <person name="Skrede I."/>
            <person name="Drula E."/>
            <person name="Henrissat B."/>
            <person name="Morin E."/>
            <person name="Kohler A."/>
            <person name="Barry K."/>
            <person name="LaButti K."/>
            <person name="Morin E."/>
            <person name="Salamov A."/>
            <person name="Lipzen A."/>
            <person name="Mereny Z."/>
            <person name="Hegedus B."/>
            <person name="Baldrian P."/>
            <person name="Stursova M."/>
            <person name="Weitz H."/>
            <person name="Taylor A."/>
            <person name="Grigoriev I.V."/>
            <person name="Nagy L.G."/>
            <person name="Martin F."/>
            <person name="Kauserud H."/>
        </authorList>
    </citation>
    <scope>NUCLEOTIDE SEQUENCE</scope>
    <source>
        <strain evidence="1">CBHHK002</strain>
    </source>
</reference>
<organism evidence="1 2">
    <name type="scientific">Mycena albidolilacea</name>
    <dbReference type="NCBI Taxonomy" id="1033008"/>
    <lineage>
        <taxon>Eukaryota</taxon>
        <taxon>Fungi</taxon>
        <taxon>Dikarya</taxon>
        <taxon>Basidiomycota</taxon>
        <taxon>Agaricomycotina</taxon>
        <taxon>Agaricomycetes</taxon>
        <taxon>Agaricomycetidae</taxon>
        <taxon>Agaricales</taxon>
        <taxon>Marasmiineae</taxon>
        <taxon>Mycenaceae</taxon>
        <taxon>Mycena</taxon>
    </lineage>
</organism>
<proteinExistence type="predicted"/>
<name>A0AAD7ELS6_9AGAR</name>
<comment type="caution">
    <text evidence="1">The sequence shown here is derived from an EMBL/GenBank/DDBJ whole genome shotgun (WGS) entry which is preliminary data.</text>
</comment>
<dbReference type="Proteomes" id="UP001218218">
    <property type="component" value="Unassembled WGS sequence"/>
</dbReference>
<evidence type="ECO:0000313" key="1">
    <source>
        <dbReference type="EMBL" id="KAJ7337682.1"/>
    </source>
</evidence>
<accession>A0AAD7ELS6</accession>
<dbReference type="AlphaFoldDB" id="A0AAD7ELS6"/>
<sequence>MVFALLLDGLIDTFLGFSKEGIQKKKLDVPTGIFSSKKFDIGAAMCDSISAILLLNQGNTVAAKLLLEKCLESFYQHHPPMASHCLGLLNDLSCWHNAPNWQPSWPTFIGDVALVQNDKNTAVSLFTTALEGFTHMDVHHSRAECVLQLGDICKQNNDLTETTEHWTTGKQVENIDKRLASAGEDVLKQHRNNLAWLAIADVPAVSLDDLSVAVGGGKDQPDMGDEVKLPLQDLSLMDQRITVKVEDAGQKAGGCMCELELEHHIKLQDLVPDIHGSAEGHDQ</sequence>
<protein>
    <submittedName>
        <fullName evidence="1">Uncharacterized protein</fullName>
    </submittedName>
</protein>